<dbReference type="OrthoDB" id="339325at2759"/>
<dbReference type="InterPro" id="IPR009030">
    <property type="entry name" value="Growth_fac_rcpt_cys_sf"/>
</dbReference>
<dbReference type="GO" id="GO:0004672">
    <property type="term" value="F:protein kinase activity"/>
    <property type="evidence" value="ECO:0007669"/>
    <property type="project" value="InterPro"/>
</dbReference>
<dbReference type="SMART" id="SM00220">
    <property type="entry name" value="S_TKc"/>
    <property type="match status" value="1"/>
</dbReference>
<keyword evidence="4" id="KW-1133">Transmembrane helix</keyword>
<feature type="transmembrane region" description="Helical" evidence="4">
    <location>
        <begin position="2082"/>
        <end position="2111"/>
    </location>
</feature>
<sequence>NENSASKHGYCRVQHCANGEGRKHKPGLCTTCENGYYLYANVCNECLEGKYKNNGQCVPCQIGCYLCSKLGTCKICADGYYKSSYGICSECPLCDRCHQENNDIKCDGNCVEGYYKNNNNMCKQCPYNCDKCSNGDTCTKCTIGYYLTKGSCIACPSNCNSCSSTTKCTICNDGYLLNLETKQCDQCDVNCNACKSGGGCLECKPSYYLMESECVSCPISCKTCSTTTSNCTECNSNEVFMVFPEIGCESCNSFDSNCFKCDAGFSRFCSECKTGYYRNDSKCVACSYSCNIDYCDKVYGYCYKCAMGYTKLPNEKSRNCQQCHDFDDHCDECSQDNRMCLKCNQGYYPLKVYPFTCELCNETCKDKCNNLTGICTSCVSGYVLKTQQDTSCESCTTFDPKCITCAENGVRSCVSCKDTYKPNPNGGFCIQCDSTCLKGCDGTIGICLTCNNSYVPYLEPKTSCEKCTDFDSKCLACYPNERKCFECISGFYPSNKNDETQGKCIQCESTCLKCSPLSGNCTQCQSTYVFTSPHSEMCESCADFDKYCDTCFSDYTRNCSICTTTSGKRPNIFGGVCIDCDSTCVVNNCDRKSGICNKCQQNYVFDNPKKQSCILCKNFDINCKTCSPDFMRKCIECNTNYYPTKQNNGDVICVKCDGTCGGLCSTTTGFCRQCADEYIPTNPISFHCESCSNLNVNCSQCIKDERKCKTCKSNMYPNLNGVCIDCDKSCNLVCDTTNGNCINCLSNYVHNTANLSTCIPCITFDKNCLVCSTDYSPKCIQCNNFYYPNTMGICIPCGSGCLQCDTKNGQCIVCELNYVFNDKTGITCESCNTFDINCSNCSSSFERMCIKCTTTDNYPQNGMCKPCDPTCGGSCDPQNGKCLTCQNDFVFKLPQTTSCESCTTFDSKCTTEPGSCSSNYTRACNKCITNYYPGANGMCQICDSSCGGVCDTTNGTCLSCENNFVFINSESKTCQKCSLFDTNCNKCATDFSRKCIECIENYYPNSEGKCVQCDSSCNKKCNTQTGFCTGCINNYVMSGLKCIPCNTFNINCSICDSTGLQKCVTCNNHTFASNGNCVECSDKCEKCDGSNGHCTACGENQVLKKDETNTCEKCTDFDPKCAICASDSSRNCVTCESNYHPVLTLSEMKCYQCDDSCGGKCDTTFGYCTSCSFNYVLYDENNLKCQNCSNFDMNCKICSPNFKRKCNECKNGYRPVNETEGKCVSCDSTCLNRCDGMTGYCTSCIPEYVITQRDSSVCITCRLFDPNCKKCSPDSTRKCVECDSKYYPVPQRNGEIKCQLCNETCGGQCNSTNGYCIGCLSQYVPTTNHPNSLFCESCQIFDNNCNKCVENERNCLVCNNGMYPDEINGICRKCDESCNAQCNTTNGYCKSCKLNYVFNANNKKICSPCNTFDINCSMCSTLFERKCVLCNEGYQPNENGVCVSCTAIPNCKKCSQSEMKCLLCYDPYYQFNKTCASCPVYQYKKDENTCENCYVKIPNCNLCSTTSTGTITCNECITPYVIVNGMCVLCQSYEYYDISTKTCLTLDTCSLPINSTKCLQCELTYFVSNAKCVELSECHSPSTSSKTSCDCYDQISINSICTPMITNCKYQKSFKGVANCIQCVDKYTLTTDFKCLQTNIGNKVMRNEVIYQCEESYYLDNNNMCKSCELNTSICINHNNKVNSLKCNKNCVIDVDEKTCLEDSTCEITSNESCVKCHNKSSEISKGKCSICSLFECEICEGGICKKCSSDFLKPKHNMCVHKSQLNCEKSSQFGCVLCSDGYHPNDVINNEGKYEFCMKNNNQLCKHFSLTKEKCVECFDAYKLKGGVCSENFDAQETPKNENNISTDIMTLKTEDTNGCEERNNKGCQRCFEGFYIDSTECLKCNTNCKTCSSTSRCLTCEMGHFLDTNYVCQSLGDLFKKCLVTLPNGNGCAICKDGYFKSNGDCNECDDSCLKCVSRDKCQSCQINYFKIPTEITSLCLPYDSNVNCISMKEDGCYVCENGYYLSLGRCIKCYINCTSCSDSTTCISCAVDYILISSSCVHYSEILHCKSAKNSKCEFCNRHYKPSDDGESCIQITNYGVVIGVPLFILVALIIVISLIIVIIYLLIMKQKEKKKLENICVFQMKRSNITMIALNKQLCSNKNPIKFDLEEDSPINVDQETRDLICVGNTSKHNLKVQFSVIDGCDHYEIRTVPSLITLKRGEACEFEIFIKPLCSCKIEEDVMLIALDLELGIQINEKIRIISTTKQSTKLDYHELIESKKIGEGSFGIVNKGTYRGNTVAIKKMKNAQATKSAVDEFTKEVAMLDKFRNDFVIHFYGACYIPSHICMVTEYAEHSSLEDMISKEKEISLKMKVKIICDGAQGISYLHENGILHRDIKPDNILVITMENNVKANGKLTDFGSSRNINLLMTNMTFTKGIGTPKYMAPEVLNKEHYKKSSDVFSLAITFYETLVWGEIYPKSEFKFAWSIADYVTSGKRKERPEKINIELYEVLTKMWGQKGNDRIDISTVIKTLQKIYNSL</sequence>
<keyword evidence="7" id="KW-1185">Reference proteome</keyword>
<dbReference type="SUPFAM" id="SSF56112">
    <property type="entry name" value="Protein kinase-like (PK-like)"/>
    <property type="match status" value="1"/>
</dbReference>
<reference evidence="6 7" key="1">
    <citation type="submission" date="2012-10" db="EMBL/GenBank/DDBJ databases">
        <authorList>
            <person name="Zafar N."/>
            <person name="Inman J."/>
            <person name="Hall N."/>
            <person name="Lorenzi H."/>
            <person name="Caler E."/>
        </authorList>
    </citation>
    <scope>NUCLEOTIDE SEQUENCE [LARGE SCALE GENOMIC DNA]</scope>
    <source>
        <strain evidence="6 7">IP1</strain>
    </source>
</reference>
<dbReference type="InterPro" id="IPR053215">
    <property type="entry name" value="TKL_Ser/Thr_kinase"/>
</dbReference>
<dbReference type="GeneID" id="14884975"/>
<dbReference type="InterPro" id="IPR000719">
    <property type="entry name" value="Prot_kinase_dom"/>
</dbReference>
<dbReference type="KEGG" id="eiv:EIN_450680"/>
<dbReference type="RefSeq" id="XP_004185345.1">
    <property type="nucleotide sequence ID" value="XM_004185297.1"/>
</dbReference>
<dbReference type="SMART" id="SM00261">
    <property type="entry name" value="FU"/>
    <property type="match status" value="21"/>
</dbReference>
<dbReference type="PROSITE" id="PS50011">
    <property type="entry name" value="PROTEIN_KINASE_DOM"/>
    <property type="match status" value="1"/>
</dbReference>
<evidence type="ECO:0000259" key="5">
    <source>
        <dbReference type="PROSITE" id="PS50011"/>
    </source>
</evidence>
<dbReference type="InterPro" id="IPR008271">
    <property type="entry name" value="Ser/Thr_kinase_AS"/>
</dbReference>
<feature type="domain" description="Protein kinase" evidence="5">
    <location>
        <begin position="2261"/>
        <end position="2523"/>
    </location>
</feature>
<evidence type="ECO:0000256" key="3">
    <source>
        <dbReference type="PROSITE-ProRule" id="PRU10141"/>
    </source>
</evidence>
<evidence type="ECO:0000256" key="2">
    <source>
        <dbReference type="ARBA" id="ARBA00022840"/>
    </source>
</evidence>
<dbReference type="Proteomes" id="UP000014680">
    <property type="component" value="Unassembled WGS sequence"/>
</dbReference>
<keyword evidence="6" id="KW-0418">Kinase</keyword>
<dbReference type="Pfam" id="PF00069">
    <property type="entry name" value="Pkinase"/>
    <property type="match status" value="1"/>
</dbReference>
<evidence type="ECO:0000313" key="7">
    <source>
        <dbReference type="Proteomes" id="UP000014680"/>
    </source>
</evidence>
<dbReference type="InterPro" id="IPR000742">
    <property type="entry name" value="EGF"/>
</dbReference>
<evidence type="ECO:0000256" key="1">
    <source>
        <dbReference type="ARBA" id="ARBA00022741"/>
    </source>
</evidence>
<proteinExistence type="predicted"/>
<keyword evidence="2 3" id="KW-0067">ATP-binding</keyword>
<accession>A0A0A1TXH7</accession>
<dbReference type="GO" id="GO:0005524">
    <property type="term" value="F:ATP binding"/>
    <property type="evidence" value="ECO:0007669"/>
    <property type="project" value="UniProtKB-UniRule"/>
</dbReference>
<name>A0A0A1TXH7_ENTIV</name>
<dbReference type="PANTHER" id="PTHR45756:SF1">
    <property type="entry name" value="PROTEIN KINASE DOMAIN CONTAINING PROTEIN"/>
    <property type="match status" value="1"/>
</dbReference>
<dbReference type="InterPro" id="IPR017441">
    <property type="entry name" value="Protein_kinase_ATP_BS"/>
</dbReference>
<organism evidence="6 7">
    <name type="scientific">Entamoeba invadens IP1</name>
    <dbReference type="NCBI Taxonomy" id="370355"/>
    <lineage>
        <taxon>Eukaryota</taxon>
        <taxon>Amoebozoa</taxon>
        <taxon>Evosea</taxon>
        <taxon>Archamoebae</taxon>
        <taxon>Mastigamoebida</taxon>
        <taxon>Entamoebidae</taxon>
        <taxon>Entamoeba</taxon>
    </lineage>
</organism>
<dbReference type="InterPro" id="IPR011009">
    <property type="entry name" value="Kinase-like_dom_sf"/>
</dbReference>
<dbReference type="PROSITE" id="PS00107">
    <property type="entry name" value="PROTEIN_KINASE_ATP"/>
    <property type="match status" value="1"/>
</dbReference>
<keyword evidence="6" id="KW-0808">Transferase</keyword>
<dbReference type="PROSITE" id="PS00108">
    <property type="entry name" value="PROTEIN_KINASE_ST"/>
    <property type="match status" value="1"/>
</dbReference>
<dbReference type="PANTHER" id="PTHR45756">
    <property type="entry name" value="PALMITOYLTRANSFERASE"/>
    <property type="match status" value="1"/>
</dbReference>
<dbReference type="Gene3D" id="2.10.220.10">
    <property type="entry name" value="Hormone Receptor, Insulin-like Growth Factor Receptor 1, Chain A, domain 2"/>
    <property type="match status" value="4"/>
</dbReference>
<feature type="non-terminal residue" evidence="6">
    <location>
        <position position="1"/>
    </location>
</feature>
<dbReference type="Gene3D" id="3.30.200.20">
    <property type="entry name" value="Phosphorylase Kinase, domain 1"/>
    <property type="match status" value="1"/>
</dbReference>
<dbReference type="SUPFAM" id="SSF57184">
    <property type="entry name" value="Growth factor receptor domain"/>
    <property type="match status" value="12"/>
</dbReference>
<dbReference type="VEuPathDB" id="AmoebaDB:EIN_450680"/>
<dbReference type="OMA" id="NITHRIC"/>
<feature type="binding site" evidence="3">
    <location>
        <position position="2289"/>
    </location>
    <ligand>
        <name>ATP</name>
        <dbReference type="ChEBI" id="CHEBI:30616"/>
    </ligand>
</feature>
<dbReference type="InterPro" id="IPR006212">
    <property type="entry name" value="Furin_repeat"/>
</dbReference>
<keyword evidence="4" id="KW-0812">Transmembrane</keyword>
<keyword evidence="4" id="KW-0472">Membrane</keyword>
<dbReference type="SMART" id="SM00181">
    <property type="entry name" value="EGF"/>
    <property type="match status" value="30"/>
</dbReference>
<gene>
    <name evidence="6" type="ORF">EIN_450680</name>
</gene>
<evidence type="ECO:0000256" key="4">
    <source>
        <dbReference type="SAM" id="Phobius"/>
    </source>
</evidence>
<keyword evidence="1 3" id="KW-0547">Nucleotide-binding</keyword>
<dbReference type="Gene3D" id="1.10.510.10">
    <property type="entry name" value="Transferase(Phosphotransferase) domain 1"/>
    <property type="match status" value="1"/>
</dbReference>
<protein>
    <submittedName>
        <fullName evidence="6">Protein kinase domain containing protein</fullName>
    </submittedName>
</protein>
<evidence type="ECO:0000313" key="6">
    <source>
        <dbReference type="EMBL" id="ELP85999.1"/>
    </source>
</evidence>
<dbReference type="EMBL" id="KB207022">
    <property type="protein sequence ID" value="ELP85999.1"/>
    <property type="molecule type" value="Genomic_DNA"/>
</dbReference>